<dbReference type="AlphaFoldDB" id="A0A507BUJ0"/>
<reference evidence="3 4" key="1">
    <citation type="journal article" date="2019" name="Sci. Rep.">
        <title>Comparative genomics of chytrid fungi reveal insights into the obligate biotrophic and pathogenic lifestyle of Synchytrium endobioticum.</title>
        <authorList>
            <person name="van de Vossenberg B.T.L.H."/>
            <person name="Warris S."/>
            <person name="Nguyen H.D.T."/>
            <person name="van Gent-Pelzer M.P.E."/>
            <person name="Joly D.L."/>
            <person name="van de Geest H.C."/>
            <person name="Bonants P.J.M."/>
            <person name="Smith D.S."/>
            <person name="Levesque C.A."/>
            <person name="van der Lee T.A.J."/>
        </authorList>
    </citation>
    <scope>NUCLEOTIDE SEQUENCE [LARGE SCALE GENOMIC DNA]</scope>
    <source>
        <strain evidence="3 4">JEL517</strain>
    </source>
</reference>
<dbReference type="STRING" id="1806994.A0A507BUJ0"/>
<dbReference type="Gene3D" id="3.30.70.3250">
    <property type="entry name" value="Ribonuclease P, Pop5 subunit"/>
    <property type="match status" value="1"/>
</dbReference>
<name>A0A507BUJ0_9FUNG</name>
<evidence type="ECO:0000313" key="4">
    <source>
        <dbReference type="Proteomes" id="UP000319731"/>
    </source>
</evidence>
<dbReference type="RefSeq" id="XP_031023795.1">
    <property type="nucleotide sequence ID" value="XM_031170223.1"/>
</dbReference>
<protein>
    <recommendedName>
        <fullName evidence="2">Ribonucleases P/MRP subunit Pop8-like domain-containing protein</fullName>
    </recommendedName>
</protein>
<dbReference type="GO" id="GO:0005730">
    <property type="term" value="C:nucleolus"/>
    <property type="evidence" value="ECO:0007669"/>
    <property type="project" value="TreeGrafter"/>
</dbReference>
<dbReference type="GeneID" id="42005520"/>
<sequence length="116" mass="13372">MATERIILNTPKWYYLSVSLISDPPHPLDELYFRNAMSMALREAFGISGMSTPLDLLRFDHQAQHAFIRIPQVYLIQVQSALTLLHSLDDRTCRFHVHQVSAHLMSLAVDNRVIRV</sequence>
<organism evidence="3 4">
    <name type="scientific">Synchytrium microbalum</name>
    <dbReference type="NCBI Taxonomy" id="1806994"/>
    <lineage>
        <taxon>Eukaryota</taxon>
        <taxon>Fungi</taxon>
        <taxon>Fungi incertae sedis</taxon>
        <taxon>Chytridiomycota</taxon>
        <taxon>Chytridiomycota incertae sedis</taxon>
        <taxon>Chytridiomycetes</taxon>
        <taxon>Synchytriales</taxon>
        <taxon>Synchytriaceae</taxon>
        <taxon>Synchytrium</taxon>
    </lineage>
</organism>
<accession>A0A507BUJ0</accession>
<proteinExistence type="predicted"/>
<dbReference type="Proteomes" id="UP000319731">
    <property type="component" value="Unassembled WGS sequence"/>
</dbReference>
<dbReference type="OrthoDB" id="2153433at2759"/>
<dbReference type="Pfam" id="PF20976">
    <property type="entry name" value="Pop8"/>
    <property type="match status" value="1"/>
</dbReference>
<dbReference type="GO" id="GO:0001682">
    <property type="term" value="P:tRNA 5'-leader removal"/>
    <property type="evidence" value="ECO:0007669"/>
    <property type="project" value="TreeGrafter"/>
</dbReference>
<dbReference type="SUPFAM" id="SSF160350">
    <property type="entry name" value="Rnp2-like"/>
    <property type="match status" value="1"/>
</dbReference>
<evidence type="ECO:0000313" key="3">
    <source>
        <dbReference type="EMBL" id="TPX32617.1"/>
    </source>
</evidence>
<dbReference type="GO" id="GO:0033204">
    <property type="term" value="F:ribonuclease P RNA binding"/>
    <property type="evidence" value="ECO:0007669"/>
    <property type="project" value="TreeGrafter"/>
</dbReference>
<comment type="caution">
    <text evidence="3">The sequence shown here is derived from an EMBL/GenBank/DDBJ whole genome shotgun (WGS) entry which is preliminary data.</text>
</comment>
<dbReference type="InterPro" id="IPR049128">
    <property type="entry name" value="Pop8-like_dom"/>
</dbReference>
<dbReference type="InterPro" id="IPR038085">
    <property type="entry name" value="Rnp2-like_sf"/>
</dbReference>
<evidence type="ECO:0000256" key="1">
    <source>
        <dbReference type="ARBA" id="ARBA00022694"/>
    </source>
</evidence>
<keyword evidence="1" id="KW-0819">tRNA processing</keyword>
<feature type="domain" description="Ribonucleases P/MRP subunit Pop8-like" evidence="2">
    <location>
        <begin position="12"/>
        <end position="83"/>
    </location>
</feature>
<dbReference type="GO" id="GO:0030681">
    <property type="term" value="C:multimeric ribonuclease P complex"/>
    <property type="evidence" value="ECO:0007669"/>
    <property type="project" value="TreeGrafter"/>
</dbReference>
<gene>
    <name evidence="3" type="ORF">SmJEL517_g04295</name>
</gene>
<keyword evidence="4" id="KW-1185">Reference proteome</keyword>
<evidence type="ECO:0000259" key="2">
    <source>
        <dbReference type="Pfam" id="PF20976"/>
    </source>
</evidence>
<dbReference type="PANTHER" id="PTHR15441">
    <property type="entry name" value="RIBONUCLEASE P PROTEIN SUBUNIT P14"/>
    <property type="match status" value="1"/>
</dbReference>
<dbReference type="EMBL" id="QEAO01000028">
    <property type="protein sequence ID" value="TPX32617.1"/>
    <property type="molecule type" value="Genomic_DNA"/>
</dbReference>
<dbReference type="PANTHER" id="PTHR15441:SF1">
    <property type="entry name" value="RIBONUCLEASE P PROTEIN SUBUNIT P14"/>
    <property type="match status" value="1"/>
</dbReference>